<reference evidence="1 2" key="1">
    <citation type="journal article" date="2007" name="Nature">
        <title>Evolution of genes and genomes on the Drosophila phylogeny.</title>
        <authorList>
            <consortium name="Drosophila 12 Genomes Consortium"/>
            <person name="Clark A.G."/>
            <person name="Eisen M.B."/>
            <person name="Smith D.R."/>
            <person name="Bergman C.M."/>
            <person name="Oliver B."/>
            <person name="Markow T.A."/>
            <person name="Kaufman T.C."/>
            <person name="Kellis M."/>
            <person name="Gelbart W."/>
            <person name="Iyer V.N."/>
            <person name="Pollard D.A."/>
            <person name="Sackton T.B."/>
            <person name="Larracuente A.M."/>
            <person name="Singh N.D."/>
            <person name="Abad J.P."/>
            <person name="Abt D.N."/>
            <person name="Adryan B."/>
            <person name="Aguade M."/>
            <person name="Akashi H."/>
            <person name="Anderson W.W."/>
            <person name="Aquadro C.F."/>
            <person name="Ardell D.H."/>
            <person name="Arguello R."/>
            <person name="Artieri C.G."/>
            <person name="Barbash D.A."/>
            <person name="Barker D."/>
            <person name="Barsanti P."/>
            <person name="Batterham P."/>
            <person name="Batzoglou S."/>
            <person name="Begun D."/>
            <person name="Bhutkar A."/>
            <person name="Blanco E."/>
            <person name="Bosak S.A."/>
            <person name="Bradley R.K."/>
            <person name="Brand A.D."/>
            <person name="Brent M.R."/>
            <person name="Brooks A.N."/>
            <person name="Brown R.H."/>
            <person name="Butlin R.K."/>
            <person name="Caggese C."/>
            <person name="Calvi B.R."/>
            <person name="Bernardo de Carvalho A."/>
            <person name="Caspi A."/>
            <person name="Castrezana S."/>
            <person name="Celniker S.E."/>
            <person name="Chang J.L."/>
            <person name="Chapple C."/>
            <person name="Chatterji S."/>
            <person name="Chinwalla A."/>
            <person name="Civetta A."/>
            <person name="Clifton S.W."/>
            <person name="Comeron J.M."/>
            <person name="Costello J.C."/>
            <person name="Coyne J.A."/>
            <person name="Daub J."/>
            <person name="David R.G."/>
            <person name="Delcher A.L."/>
            <person name="Delehaunty K."/>
            <person name="Do C.B."/>
            <person name="Ebling H."/>
            <person name="Edwards K."/>
            <person name="Eickbush T."/>
            <person name="Evans J.D."/>
            <person name="Filipski A."/>
            <person name="Findeiss S."/>
            <person name="Freyhult E."/>
            <person name="Fulton L."/>
            <person name="Fulton R."/>
            <person name="Garcia A.C."/>
            <person name="Gardiner A."/>
            <person name="Garfield D.A."/>
            <person name="Garvin B.E."/>
            <person name="Gibson G."/>
            <person name="Gilbert D."/>
            <person name="Gnerre S."/>
            <person name="Godfrey J."/>
            <person name="Good R."/>
            <person name="Gotea V."/>
            <person name="Gravely B."/>
            <person name="Greenberg A.J."/>
            <person name="Griffiths-Jones S."/>
            <person name="Gross S."/>
            <person name="Guigo R."/>
            <person name="Gustafson E.A."/>
            <person name="Haerty W."/>
            <person name="Hahn M.W."/>
            <person name="Halligan D.L."/>
            <person name="Halpern A.L."/>
            <person name="Halter G.M."/>
            <person name="Han M.V."/>
            <person name="Heger A."/>
            <person name="Hillier L."/>
            <person name="Hinrichs A.S."/>
            <person name="Holmes I."/>
            <person name="Hoskins R.A."/>
            <person name="Hubisz M.J."/>
            <person name="Hultmark D."/>
            <person name="Huntley M.A."/>
            <person name="Jaffe D.B."/>
            <person name="Jagadeeshan S."/>
            <person name="Jeck W.R."/>
            <person name="Johnson J."/>
            <person name="Jones C.D."/>
            <person name="Jordan W.C."/>
            <person name="Karpen G.H."/>
            <person name="Kataoka E."/>
            <person name="Keightley P.D."/>
            <person name="Kheradpour P."/>
            <person name="Kirkness E.F."/>
            <person name="Koerich L.B."/>
            <person name="Kristiansen K."/>
            <person name="Kudrna D."/>
            <person name="Kulathinal R.J."/>
            <person name="Kumar S."/>
            <person name="Kwok R."/>
            <person name="Lander E."/>
            <person name="Langley C.H."/>
            <person name="Lapoint R."/>
            <person name="Lazzaro B.P."/>
            <person name="Lee S.J."/>
            <person name="Levesque L."/>
            <person name="Li R."/>
            <person name="Lin C.F."/>
            <person name="Lin M.F."/>
            <person name="Lindblad-Toh K."/>
            <person name="Llopart A."/>
            <person name="Long M."/>
            <person name="Low L."/>
            <person name="Lozovsky E."/>
            <person name="Lu J."/>
            <person name="Luo M."/>
            <person name="Machado C.A."/>
            <person name="Makalowski W."/>
            <person name="Marzo M."/>
            <person name="Matsuda M."/>
            <person name="Matzkin L."/>
            <person name="McAllister B."/>
            <person name="McBride C.S."/>
            <person name="McKernan B."/>
            <person name="McKernan K."/>
            <person name="Mendez-Lago M."/>
            <person name="Minx P."/>
            <person name="Mollenhauer M.U."/>
            <person name="Montooth K."/>
            <person name="Mount S.M."/>
            <person name="Mu X."/>
            <person name="Myers E."/>
            <person name="Negre B."/>
            <person name="Newfeld S."/>
            <person name="Nielsen R."/>
            <person name="Noor M.A."/>
            <person name="O'Grady P."/>
            <person name="Pachter L."/>
            <person name="Papaceit M."/>
            <person name="Parisi M.J."/>
            <person name="Parisi M."/>
            <person name="Parts L."/>
            <person name="Pedersen J.S."/>
            <person name="Pesole G."/>
            <person name="Phillippy A.M."/>
            <person name="Ponting C.P."/>
            <person name="Pop M."/>
            <person name="Porcelli D."/>
            <person name="Powell J.R."/>
            <person name="Prohaska S."/>
            <person name="Pruitt K."/>
            <person name="Puig M."/>
            <person name="Quesneville H."/>
            <person name="Ram K.R."/>
            <person name="Rand D."/>
            <person name="Rasmussen M.D."/>
            <person name="Reed L.K."/>
            <person name="Reenan R."/>
            <person name="Reily A."/>
            <person name="Remington K.A."/>
            <person name="Rieger T.T."/>
            <person name="Ritchie M.G."/>
            <person name="Robin C."/>
            <person name="Rogers Y.H."/>
            <person name="Rohde C."/>
            <person name="Rozas J."/>
            <person name="Rubenfield M.J."/>
            <person name="Ruiz A."/>
            <person name="Russo S."/>
            <person name="Salzberg S.L."/>
            <person name="Sanchez-Gracia A."/>
            <person name="Saranga D.J."/>
            <person name="Sato H."/>
            <person name="Schaeffer S.W."/>
            <person name="Schatz M.C."/>
            <person name="Schlenke T."/>
            <person name="Schwartz R."/>
            <person name="Segarra C."/>
            <person name="Singh R.S."/>
            <person name="Sirot L."/>
            <person name="Sirota M."/>
            <person name="Sisneros N.B."/>
            <person name="Smith C.D."/>
            <person name="Smith T.F."/>
            <person name="Spieth J."/>
            <person name="Stage D.E."/>
            <person name="Stark A."/>
            <person name="Stephan W."/>
            <person name="Strausberg R.L."/>
            <person name="Strempel S."/>
            <person name="Sturgill D."/>
            <person name="Sutton G."/>
            <person name="Sutton G.G."/>
            <person name="Tao W."/>
            <person name="Teichmann S."/>
            <person name="Tobari Y.N."/>
            <person name="Tomimura Y."/>
            <person name="Tsolas J.M."/>
            <person name="Valente V.L."/>
            <person name="Venter E."/>
            <person name="Venter J.C."/>
            <person name="Vicario S."/>
            <person name="Vieira F.G."/>
            <person name="Vilella A.J."/>
            <person name="Villasante A."/>
            <person name="Walenz B."/>
            <person name="Wang J."/>
            <person name="Wasserman M."/>
            <person name="Watts T."/>
            <person name="Wilson D."/>
            <person name="Wilson R.K."/>
            <person name="Wing R.A."/>
            <person name="Wolfner M.F."/>
            <person name="Wong A."/>
            <person name="Wong G.K."/>
            <person name="Wu C.I."/>
            <person name="Wu G."/>
            <person name="Yamamoto D."/>
            <person name="Yang H.P."/>
            <person name="Yang S.P."/>
            <person name="Yorke J.A."/>
            <person name="Yoshida K."/>
            <person name="Zdobnov E."/>
            <person name="Zhang P."/>
            <person name="Zhang Y."/>
            <person name="Zimin A.V."/>
            <person name="Baldwin J."/>
            <person name="Abdouelleil A."/>
            <person name="Abdulkadir J."/>
            <person name="Abebe A."/>
            <person name="Abera B."/>
            <person name="Abreu J."/>
            <person name="Acer S.C."/>
            <person name="Aftuck L."/>
            <person name="Alexander A."/>
            <person name="An P."/>
            <person name="Anderson E."/>
            <person name="Anderson S."/>
            <person name="Arachi H."/>
            <person name="Azer M."/>
            <person name="Bachantsang P."/>
            <person name="Barry A."/>
            <person name="Bayul T."/>
            <person name="Berlin A."/>
            <person name="Bessette D."/>
            <person name="Bloom T."/>
            <person name="Blye J."/>
            <person name="Boguslavskiy L."/>
            <person name="Bonnet C."/>
            <person name="Boukhgalter B."/>
            <person name="Bourzgui I."/>
            <person name="Brown A."/>
            <person name="Cahill P."/>
            <person name="Channer S."/>
            <person name="Cheshatsang Y."/>
            <person name="Chuda L."/>
            <person name="Citroen M."/>
            <person name="Collymore A."/>
            <person name="Cooke P."/>
            <person name="Costello M."/>
            <person name="D'Aco K."/>
            <person name="Daza R."/>
            <person name="De Haan G."/>
            <person name="DeGray S."/>
            <person name="DeMaso C."/>
            <person name="Dhargay N."/>
            <person name="Dooley K."/>
            <person name="Dooley E."/>
            <person name="Doricent M."/>
            <person name="Dorje P."/>
            <person name="Dorjee K."/>
            <person name="Dupes A."/>
            <person name="Elong R."/>
            <person name="Falk J."/>
            <person name="Farina A."/>
            <person name="Faro S."/>
            <person name="Ferguson D."/>
            <person name="Fisher S."/>
            <person name="Foley C.D."/>
            <person name="Franke A."/>
            <person name="Friedrich D."/>
            <person name="Gadbois L."/>
            <person name="Gearin G."/>
            <person name="Gearin C.R."/>
            <person name="Giannoukos G."/>
            <person name="Goode T."/>
            <person name="Graham J."/>
            <person name="Grandbois E."/>
            <person name="Grewal S."/>
            <person name="Gyaltsen K."/>
            <person name="Hafez N."/>
            <person name="Hagos B."/>
            <person name="Hall J."/>
            <person name="Henson C."/>
            <person name="Hollinger A."/>
            <person name="Honan T."/>
            <person name="Huard M.D."/>
            <person name="Hughes L."/>
            <person name="Hurhula B."/>
            <person name="Husby M.E."/>
            <person name="Kamat A."/>
            <person name="Kanga B."/>
            <person name="Kashin S."/>
            <person name="Khazanovich D."/>
            <person name="Kisner P."/>
            <person name="Lance K."/>
            <person name="Lara M."/>
            <person name="Lee W."/>
            <person name="Lennon N."/>
            <person name="Letendre F."/>
            <person name="LeVine R."/>
            <person name="Lipovsky A."/>
            <person name="Liu X."/>
            <person name="Liu J."/>
            <person name="Liu S."/>
            <person name="Lokyitsang T."/>
            <person name="Lokyitsang Y."/>
            <person name="Lubonja R."/>
            <person name="Lui A."/>
            <person name="MacDonald P."/>
            <person name="Magnisalis V."/>
            <person name="Maru K."/>
            <person name="Matthews C."/>
            <person name="McCusker W."/>
            <person name="McDonough S."/>
            <person name="Mehta T."/>
            <person name="Meldrim J."/>
            <person name="Meneus L."/>
            <person name="Mihai O."/>
            <person name="Mihalev A."/>
            <person name="Mihova T."/>
            <person name="Mittelman R."/>
            <person name="Mlenga V."/>
            <person name="Montmayeur A."/>
            <person name="Mulrain L."/>
            <person name="Navidi A."/>
            <person name="Naylor J."/>
            <person name="Negash T."/>
            <person name="Nguyen T."/>
            <person name="Nguyen N."/>
            <person name="Nicol R."/>
            <person name="Norbu C."/>
            <person name="Norbu N."/>
            <person name="Novod N."/>
            <person name="O'Neill B."/>
            <person name="Osman S."/>
            <person name="Markiewicz E."/>
            <person name="Oyono O.L."/>
            <person name="Patti C."/>
            <person name="Phunkhang P."/>
            <person name="Pierre F."/>
            <person name="Priest M."/>
            <person name="Raghuraman S."/>
            <person name="Rege F."/>
            <person name="Reyes R."/>
            <person name="Rise C."/>
            <person name="Rogov P."/>
            <person name="Ross K."/>
            <person name="Ryan E."/>
            <person name="Settipalli S."/>
            <person name="Shea T."/>
            <person name="Sherpa N."/>
            <person name="Shi L."/>
            <person name="Shih D."/>
            <person name="Sparrow T."/>
            <person name="Spaulding J."/>
            <person name="Stalker J."/>
            <person name="Stange-Thomann N."/>
            <person name="Stavropoulos S."/>
            <person name="Stone C."/>
            <person name="Strader C."/>
            <person name="Tesfaye S."/>
            <person name="Thomson T."/>
            <person name="Thoulutsang Y."/>
            <person name="Thoulutsang D."/>
            <person name="Topham K."/>
            <person name="Topping I."/>
            <person name="Tsamla T."/>
            <person name="Vassiliev H."/>
            <person name="Vo A."/>
            <person name="Wangchuk T."/>
            <person name="Wangdi T."/>
            <person name="Weiand M."/>
            <person name="Wilkinson J."/>
            <person name="Wilson A."/>
            <person name="Yadav S."/>
            <person name="Young G."/>
            <person name="Yu Q."/>
            <person name="Zembek L."/>
            <person name="Zhong D."/>
            <person name="Zimmer A."/>
            <person name="Zwirko Z."/>
            <person name="Jaffe D.B."/>
            <person name="Alvarez P."/>
            <person name="Brockman W."/>
            <person name="Butler J."/>
            <person name="Chin C."/>
            <person name="Gnerre S."/>
            <person name="Grabherr M."/>
            <person name="Kleber M."/>
            <person name="Mauceli E."/>
            <person name="MacCallum I."/>
        </authorList>
    </citation>
    <scope>NUCLEOTIDE SEQUENCE [LARGE SCALE GENOMIC DNA]</scope>
    <source>
        <strain evidence="1 2">TSC#14021-0224.01</strain>
    </source>
</reference>
<protein>
    <submittedName>
        <fullName evidence="1">Uncharacterized protein</fullName>
    </submittedName>
</protein>
<evidence type="ECO:0000313" key="1">
    <source>
        <dbReference type="EMBL" id="EDV55434.1"/>
    </source>
</evidence>
<reference evidence="1 2" key="2">
    <citation type="journal article" date="2008" name="Bioinformatics">
        <title>Assembly reconciliation.</title>
        <authorList>
            <person name="Zimin A.V."/>
            <person name="Smith D.R."/>
            <person name="Sutton G."/>
            <person name="Yorke J.A."/>
        </authorList>
    </citation>
    <scope>NUCLEOTIDE SEQUENCE [LARGE SCALE GENOMIC DNA]</scope>
    <source>
        <strain evidence="1 2">TSC#14021-0224.01</strain>
    </source>
</reference>
<dbReference type="KEGG" id="der:6547927"/>
<dbReference type="Proteomes" id="UP000008711">
    <property type="component" value="Unassembled WGS sequence"/>
</dbReference>
<dbReference type="eggNOG" id="ENOG502TCE3">
    <property type="taxonomic scope" value="Eukaryota"/>
</dbReference>
<dbReference type="EMBL" id="CH954179">
    <property type="protein sequence ID" value="EDV55434.1"/>
    <property type="molecule type" value="Genomic_DNA"/>
</dbReference>
<evidence type="ECO:0000313" key="2">
    <source>
        <dbReference type="Proteomes" id="UP000008711"/>
    </source>
</evidence>
<organism evidence="1 2">
    <name type="scientific">Drosophila erecta</name>
    <name type="common">Fruit fly</name>
    <dbReference type="NCBI Taxonomy" id="7220"/>
    <lineage>
        <taxon>Eukaryota</taxon>
        <taxon>Metazoa</taxon>
        <taxon>Ecdysozoa</taxon>
        <taxon>Arthropoda</taxon>
        <taxon>Hexapoda</taxon>
        <taxon>Insecta</taxon>
        <taxon>Pterygota</taxon>
        <taxon>Neoptera</taxon>
        <taxon>Endopterygota</taxon>
        <taxon>Diptera</taxon>
        <taxon>Brachycera</taxon>
        <taxon>Muscomorpha</taxon>
        <taxon>Ephydroidea</taxon>
        <taxon>Drosophilidae</taxon>
        <taxon>Drosophila</taxon>
        <taxon>Sophophora</taxon>
    </lineage>
</organism>
<gene>
    <name evidence="1" type="primary">Dere\GG20790</name>
    <name evidence="1" type="synonym">dere_GLEANR_5558</name>
    <name evidence="1" type="synonym">GG20790</name>
    <name evidence="1" type="ORF">Dere_GG20790</name>
</gene>
<sequence>MEMRDRLQKLIPNSSVMSHATVSESATEIAILNLNRNEGLESTVTRILVAIEEMFCNYFEELQKELELQRMAAKTLNQLSQRYRINTQVDLSCTCPQIYEIESDDAIINKFYIHYQVIASSNKNQFWAIQGLRPYVLLFRRECAKLNLSADTPFIMGDAFHKPIKFFMELVEELFSYFYSGHVQFDCAAQMLDPLDLNGIEYYQKLLAPNEDFLHYFKYNMSFCKCLRTPHRCPAYEYPQVTEDHNMPFVIQAKKRRCARRCEKMAEATETNLLDRKKSMVRLQRPSEMSGIGPGQDSLVDRRESNVRELKRSISTHQRRSQRSIISITKEVYHDPFSTSPHELTLKDSVIRWSVNPQILNMQVN</sequence>
<keyword evidence="2" id="KW-1185">Reference proteome</keyword>
<accession>B3NJV8</accession>
<proteinExistence type="predicted"/>
<dbReference type="HOGENOM" id="CLU_070176_1_0_1"/>
<dbReference type="OrthoDB" id="7824457at2759"/>
<dbReference type="PhylomeDB" id="B3NJV8"/>
<dbReference type="OMA" id="HVQFDCA"/>
<dbReference type="AlphaFoldDB" id="B3NJV8"/>
<name>B3NJV8_DROER</name>